<feature type="region of interest" description="Disordered" evidence="8">
    <location>
        <begin position="1"/>
        <end position="35"/>
    </location>
</feature>
<keyword evidence="12" id="KW-1185">Reference proteome</keyword>
<dbReference type="PANTHER" id="PTHR48020">
    <property type="entry name" value="PROTON MYO-INOSITOL COTRANSPORTER"/>
    <property type="match status" value="1"/>
</dbReference>
<comment type="caution">
    <text evidence="11">The sequence shown here is derived from an EMBL/GenBank/DDBJ whole genome shotgun (WGS) entry which is preliminary data.</text>
</comment>
<dbReference type="NCBIfam" id="TIGR00879">
    <property type="entry name" value="SP"/>
    <property type="match status" value="1"/>
</dbReference>
<evidence type="ECO:0000256" key="4">
    <source>
        <dbReference type="ARBA" id="ARBA00022692"/>
    </source>
</evidence>
<evidence type="ECO:0000259" key="10">
    <source>
        <dbReference type="PROSITE" id="PS50850"/>
    </source>
</evidence>
<feature type="compositionally biased region" description="Polar residues" evidence="8">
    <location>
        <begin position="1"/>
        <end position="31"/>
    </location>
</feature>
<reference evidence="11" key="1">
    <citation type="submission" date="2021-03" db="EMBL/GenBank/DDBJ databases">
        <authorList>
            <person name="Tagirdzhanova G."/>
        </authorList>
    </citation>
    <scope>NUCLEOTIDE SEQUENCE</scope>
</reference>
<dbReference type="Proteomes" id="UP000664169">
    <property type="component" value="Unassembled WGS sequence"/>
</dbReference>
<dbReference type="InterPro" id="IPR003663">
    <property type="entry name" value="Sugar/inositol_transpt"/>
</dbReference>
<keyword evidence="5 9" id="KW-1133">Transmembrane helix</keyword>
<dbReference type="Gene3D" id="1.20.1250.20">
    <property type="entry name" value="MFS general substrate transporter like domains"/>
    <property type="match status" value="1"/>
</dbReference>
<organism evidence="11 12">
    <name type="scientific">Gomphillus americanus</name>
    <dbReference type="NCBI Taxonomy" id="1940652"/>
    <lineage>
        <taxon>Eukaryota</taxon>
        <taxon>Fungi</taxon>
        <taxon>Dikarya</taxon>
        <taxon>Ascomycota</taxon>
        <taxon>Pezizomycotina</taxon>
        <taxon>Lecanoromycetes</taxon>
        <taxon>OSLEUM clade</taxon>
        <taxon>Ostropomycetidae</taxon>
        <taxon>Ostropales</taxon>
        <taxon>Graphidaceae</taxon>
        <taxon>Gomphilloideae</taxon>
        <taxon>Gomphillus</taxon>
    </lineage>
</organism>
<dbReference type="PROSITE" id="PS50850">
    <property type="entry name" value="MFS"/>
    <property type="match status" value="1"/>
</dbReference>
<evidence type="ECO:0000256" key="7">
    <source>
        <dbReference type="RuleBase" id="RU003346"/>
    </source>
</evidence>
<accession>A0A8H3EZZ9</accession>
<feature type="transmembrane region" description="Helical" evidence="9">
    <location>
        <begin position="494"/>
        <end position="515"/>
    </location>
</feature>
<feature type="transmembrane region" description="Helical" evidence="9">
    <location>
        <begin position="428"/>
        <end position="449"/>
    </location>
</feature>
<dbReference type="EMBL" id="CAJPDQ010000009">
    <property type="protein sequence ID" value="CAF9914715.1"/>
    <property type="molecule type" value="Genomic_DNA"/>
</dbReference>
<evidence type="ECO:0000313" key="11">
    <source>
        <dbReference type="EMBL" id="CAF9914715.1"/>
    </source>
</evidence>
<dbReference type="OrthoDB" id="5290825at2759"/>
<dbReference type="GO" id="GO:0022857">
    <property type="term" value="F:transmembrane transporter activity"/>
    <property type="evidence" value="ECO:0007669"/>
    <property type="project" value="InterPro"/>
</dbReference>
<evidence type="ECO:0000313" key="12">
    <source>
        <dbReference type="Proteomes" id="UP000664169"/>
    </source>
</evidence>
<evidence type="ECO:0000256" key="3">
    <source>
        <dbReference type="ARBA" id="ARBA00022448"/>
    </source>
</evidence>
<evidence type="ECO:0000256" key="6">
    <source>
        <dbReference type="ARBA" id="ARBA00023136"/>
    </source>
</evidence>
<keyword evidence="6 9" id="KW-0472">Membrane</keyword>
<feature type="transmembrane region" description="Helical" evidence="9">
    <location>
        <begin position="100"/>
        <end position="120"/>
    </location>
</feature>
<comment type="subcellular location">
    <subcellularLocation>
        <location evidence="1">Membrane</location>
        <topology evidence="1">Multi-pass membrane protein</topology>
    </subcellularLocation>
</comment>
<proteinExistence type="inferred from homology"/>
<name>A0A8H3EZZ9_9LECA</name>
<dbReference type="Pfam" id="PF00083">
    <property type="entry name" value="Sugar_tr"/>
    <property type="match status" value="1"/>
</dbReference>
<evidence type="ECO:0000256" key="2">
    <source>
        <dbReference type="ARBA" id="ARBA00010992"/>
    </source>
</evidence>
<dbReference type="AlphaFoldDB" id="A0A8H3EZZ9"/>
<dbReference type="InterPro" id="IPR005828">
    <property type="entry name" value="MFS_sugar_transport-like"/>
</dbReference>
<feature type="transmembrane region" description="Helical" evidence="9">
    <location>
        <begin position="143"/>
        <end position="164"/>
    </location>
</feature>
<dbReference type="GO" id="GO:0015798">
    <property type="term" value="P:myo-inositol transport"/>
    <property type="evidence" value="ECO:0007669"/>
    <property type="project" value="UniProtKB-ARBA"/>
</dbReference>
<feature type="transmembrane region" description="Helical" evidence="9">
    <location>
        <begin position="365"/>
        <end position="391"/>
    </location>
</feature>
<feature type="transmembrane region" description="Helical" evidence="9">
    <location>
        <begin position="235"/>
        <end position="257"/>
    </location>
</feature>
<dbReference type="InterPro" id="IPR005829">
    <property type="entry name" value="Sugar_transporter_CS"/>
</dbReference>
<feature type="transmembrane region" description="Helical" evidence="9">
    <location>
        <begin position="397"/>
        <end position="416"/>
    </location>
</feature>
<dbReference type="FunFam" id="1.20.1250.20:FF:000474">
    <property type="entry name" value="Sugar transporter, putative"/>
    <property type="match status" value="1"/>
</dbReference>
<dbReference type="PROSITE" id="PS00217">
    <property type="entry name" value="SUGAR_TRANSPORT_2"/>
    <property type="match status" value="1"/>
</dbReference>
<dbReference type="InterPro" id="IPR050814">
    <property type="entry name" value="Myo-inositol_Transporter"/>
</dbReference>
<dbReference type="PANTHER" id="PTHR48020:SF14">
    <property type="entry name" value="SUGAR TRANSPORTER, PUTATIVE-RELATED"/>
    <property type="match status" value="1"/>
</dbReference>
<dbReference type="GO" id="GO:0015791">
    <property type="term" value="P:polyol transmembrane transport"/>
    <property type="evidence" value="ECO:0007669"/>
    <property type="project" value="UniProtKB-ARBA"/>
</dbReference>
<sequence length="562" mass="62652">MNLNPASHYPNQSKSSPFRSAHSPGSSQVNDINPLARDPPETLIVNVRKFVNDYGFGEELRYFEKGALAALDPSRTEDIEGLEPYELDALRKERSDRWHLPRAFWFTIMFNSIAAAIQGWDQTGTNGANLTWPRAFGVSNMEWIIGFVNCMPYLTIFLFSGWISDPLSHRFGRKKVIFGAAICSLIAPLVSGTTQNWGQLTGTRVVLGLGMGLKEAIVPVFTSEISPKNIRGTTVMSWQFFTAAGIFLGTVVNLALFNQGENAWRYQIGSAFIPAVPVLAVLFCPESPRWLMSKGRYPEAYRSLCRLRSTRLQAARELYYIHCQMKDNTIYTHVLNAASGANMFIRFKELFTIPRLRRATQASGIVMFVQQISGINIIAFYSSTIFMLSGWPLENSLGASLGFGAINVLGAIPAFLLIDRDHVGRRKLLLWTLPPMAIWILLAGLTYLISADSQAHLALVATFIFLYAAFYSWGPGPVAFTYSAEAFPQSHREIGMAFSIATNNFWGTVISLTFPRQVVAWGIPGTFGFYAAMNVVAFLMVYLWLPETNNKSLEGLFFSSSF</sequence>
<evidence type="ECO:0000256" key="9">
    <source>
        <dbReference type="SAM" id="Phobius"/>
    </source>
</evidence>
<dbReference type="InterPro" id="IPR020846">
    <property type="entry name" value="MFS_dom"/>
</dbReference>
<comment type="similarity">
    <text evidence="2 7">Belongs to the major facilitator superfamily. Sugar transporter (TC 2.A.1.1) family.</text>
</comment>
<feature type="domain" description="Major facilitator superfamily (MFS) profile" evidence="10">
    <location>
        <begin position="107"/>
        <end position="549"/>
    </location>
</feature>
<feature type="transmembrane region" description="Helical" evidence="9">
    <location>
        <begin position="527"/>
        <end position="545"/>
    </location>
</feature>
<feature type="transmembrane region" description="Helical" evidence="9">
    <location>
        <begin position="455"/>
        <end position="473"/>
    </location>
</feature>
<keyword evidence="3 7" id="KW-0813">Transport</keyword>
<keyword evidence="4 9" id="KW-0812">Transmembrane</keyword>
<evidence type="ECO:0000256" key="5">
    <source>
        <dbReference type="ARBA" id="ARBA00022989"/>
    </source>
</evidence>
<evidence type="ECO:0000256" key="8">
    <source>
        <dbReference type="SAM" id="MobiDB-lite"/>
    </source>
</evidence>
<evidence type="ECO:0000256" key="1">
    <source>
        <dbReference type="ARBA" id="ARBA00004141"/>
    </source>
</evidence>
<dbReference type="InterPro" id="IPR036259">
    <property type="entry name" value="MFS_trans_sf"/>
</dbReference>
<dbReference type="PRINTS" id="PR00171">
    <property type="entry name" value="SUGRTRNSPORT"/>
</dbReference>
<feature type="transmembrane region" description="Helical" evidence="9">
    <location>
        <begin position="176"/>
        <end position="193"/>
    </location>
</feature>
<dbReference type="GO" id="GO:0016020">
    <property type="term" value="C:membrane"/>
    <property type="evidence" value="ECO:0007669"/>
    <property type="project" value="UniProtKB-SubCell"/>
</dbReference>
<gene>
    <name evidence="11" type="ORF">GOMPHAMPRED_008236</name>
</gene>
<protein>
    <recommendedName>
        <fullName evidence="10">Major facilitator superfamily (MFS) profile domain-containing protein</fullName>
    </recommendedName>
</protein>
<dbReference type="SUPFAM" id="SSF103473">
    <property type="entry name" value="MFS general substrate transporter"/>
    <property type="match status" value="1"/>
</dbReference>